<sequence>MTQKSNEAPKSHFGSLNLEPATVQDLGFLSRVKSISTATLEMFLPFILKDVRKSYWNIAFPIRSPETETIIGVILKNINYHEIAEGSDTFRGLWIADPYHCSFFAQKVYITNSVIEILSFFDQYKFKFDFKQSVFISVPDELHKLHFHSLKNYYPNASFISLFGNHLEGKLNDIRFACWVANKSLDINLVEEELILLYNDKEIIFNPANSLSFNSFRKASGLKNVIKVIKPKSGSFNDDFNLHENESTKKKSHYSTY</sequence>
<name>A0AAN5ANI0_9BACT</name>
<accession>A0AAN5ANI0</accession>
<evidence type="ECO:0000313" key="2">
    <source>
        <dbReference type="Proteomes" id="UP001310022"/>
    </source>
</evidence>
<keyword evidence="2" id="KW-1185">Reference proteome</keyword>
<dbReference type="Proteomes" id="UP001310022">
    <property type="component" value="Unassembled WGS sequence"/>
</dbReference>
<organism evidence="1 2">
    <name type="scientific">Persicobacter diffluens</name>
    <dbReference type="NCBI Taxonomy" id="981"/>
    <lineage>
        <taxon>Bacteria</taxon>
        <taxon>Pseudomonadati</taxon>
        <taxon>Bacteroidota</taxon>
        <taxon>Cytophagia</taxon>
        <taxon>Cytophagales</taxon>
        <taxon>Persicobacteraceae</taxon>
        <taxon>Persicobacter</taxon>
    </lineage>
</organism>
<dbReference type="AlphaFoldDB" id="A0AAN5ANI0"/>
<reference evidence="1 2" key="1">
    <citation type="submission" date="2021-12" db="EMBL/GenBank/DDBJ databases">
        <title>Genome sequencing of bacteria with rrn-lacking chromosome and rrn-plasmid.</title>
        <authorList>
            <person name="Anda M."/>
            <person name="Iwasaki W."/>
        </authorList>
    </citation>
    <scope>NUCLEOTIDE SEQUENCE [LARGE SCALE GENOMIC DNA]</scope>
    <source>
        <strain evidence="1 2">NBRC 15940</strain>
    </source>
</reference>
<dbReference type="RefSeq" id="WP_338239875.1">
    <property type="nucleotide sequence ID" value="NZ_BQKE01000007.1"/>
</dbReference>
<dbReference type="EMBL" id="BQKE01000007">
    <property type="protein sequence ID" value="GJM64827.1"/>
    <property type="molecule type" value="Genomic_DNA"/>
</dbReference>
<comment type="caution">
    <text evidence="1">The sequence shown here is derived from an EMBL/GenBank/DDBJ whole genome shotgun (WGS) entry which is preliminary data.</text>
</comment>
<protein>
    <submittedName>
        <fullName evidence="1">Uncharacterized protein</fullName>
    </submittedName>
</protein>
<gene>
    <name evidence="1" type="ORF">PEDI_53790</name>
</gene>
<proteinExistence type="predicted"/>
<evidence type="ECO:0000313" key="1">
    <source>
        <dbReference type="EMBL" id="GJM64827.1"/>
    </source>
</evidence>